<name>X7ZDN9_MYCKA</name>
<evidence type="ECO:0000256" key="1">
    <source>
        <dbReference type="SAM" id="MobiDB-lite"/>
    </source>
</evidence>
<accession>X7ZDN9</accession>
<reference evidence="2 3" key="1">
    <citation type="submission" date="2013-12" db="EMBL/GenBank/DDBJ databases">
        <authorList>
            <person name="Brown-Elliot B."/>
            <person name="Wallace R."/>
            <person name="Lenaerts A."/>
            <person name="Ordway D."/>
            <person name="DeGroote M.A."/>
            <person name="Parker T."/>
            <person name="Sizemore C."/>
            <person name="Tallon L.J."/>
            <person name="Sadzewicz L.K."/>
            <person name="Sengamalay N."/>
            <person name="Fraser C.M."/>
            <person name="Hine E."/>
            <person name="Shefchek K.A."/>
            <person name="Das S.P."/>
            <person name="Tettelin H."/>
        </authorList>
    </citation>
    <scope>NUCLEOTIDE SEQUENCE [LARGE SCALE GENOMIC DNA]</scope>
    <source>
        <strain evidence="2 3">662</strain>
    </source>
</reference>
<evidence type="ECO:0000313" key="3">
    <source>
        <dbReference type="Proteomes" id="UP000020561"/>
    </source>
</evidence>
<proteinExistence type="predicted"/>
<dbReference type="Proteomes" id="UP000020561">
    <property type="component" value="Unassembled WGS sequence"/>
</dbReference>
<dbReference type="EMBL" id="JAOA01000004">
    <property type="protein sequence ID" value="EUA17672.1"/>
    <property type="molecule type" value="Genomic_DNA"/>
</dbReference>
<feature type="region of interest" description="Disordered" evidence="1">
    <location>
        <begin position="1"/>
        <end position="48"/>
    </location>
</feature>
<dbReference type="AlphaFoldDB" id="X7ZDN9"/>
<comment type="caution">
    <text evidence="2">The sequence shown here is derived from an EMBL/GenBank/DDBJ whole genome shotgun (WGS) entry which is preliminary data.</text>
</comment>
<evidence type="ECO:0000313" key="2">
    <source>
        <dbReference type="EMBL" id="EUA17672.1"/>
    </source>
</evidence>
<gene>
    <name evidence="2" type="ORF">I545_3344</name>
</gene>
<sequence length="48" mass="4962">MMPGDQRSAPLPAMAPRPSGGHVTNVAARQDNPGSDDHRLPPEGMGSP</sequence>
<protein>
    <submittedName>
        <fullName evidence="2">Uncharacterized protein</fullName>
    </submittedName>
</protein>
<organism evidence="2 3">
    <name type="scientific">Mycobacterium kansasii 662</name>
    <dbReference type="NCBI Taxonomy" id="1299326"/>
    <lineage>
        <taxon>Bacteria</taxon>
        <taxon>Bacillati</taxon>
        <taxon>Actinomycetota</taxon>
        <taxon>Actinomycetes</taxon>
        <taxon>Mycobacteriales</taxon>
        <taxon>Mycobacteriaceae</taxon>
        <taxon>Mycobacterium</taxon>
    </lineage>
</organism>